<dbReference type="Gene3D" id="3.40.190.150">
    <property type="entry name" value="Bordetella uptake gene, domain 1"/>
    <property type="match status" value="1"/>
</dbReference>
<proteinExistence type="inferred from homology"/>
<dbReference type="PANTHER" id="PTHR42928">
    <property type="entry name" value="TRICARBOXYLATE-BINDING PROTEIN"/>
    <property type="match status" value="1"/>
</dbReference>
<keyword evidence="2" id="KW-0732">Signal</keyword>
<evidence type="ECO:0000256" key="1">
    <source>
        <dbReference type="ARBA" id="ARBA00006987"/>
    </source>
</evidence>
<dbReference type="Gene3D" id="3.40.190.10">
    <property type="entry name" value="Periplasmic binding protein-like II"/>
    <property type="match status" value="1"/>
</dbReference>
<feature type="signal peptide" evidence="2">
    <location>
        <begin position="1"/>
        <end position="23"/>
    </location>
</feature>
<dbReference type="RefSeq" id="WP_147156692.1">
    <property type="nucleotide sequence ID" value="NZ_BKAJ01000219.1"/>
</dbReference>
<evidence type="ECO:0000313" key="3">
    <source>
        <dbReference type="EMBL" id="GEP61391.1"/>
    </source>
</evidence>
<dbReference type="PIRSF" id="PIRSF017082">
    <property type="entry name" value="YflP"/>
    <property type="match status" value="1"/>
</dbReference>
<dbReference type="Proteomes" id="UP000321058">
    <property type="component" value="Unassembled WGS sequence"/>
</dbReference>
<dbReference type="CDD" id="cd13578">
    <property type="entry name" value="PBP2_Bug27"/>
    <property type="match status" value="1"/>
</dbReference>
<keyword evidence="4" id="KW-1185">Reference proteome</keyword>
<accession>A0A512NR25</accession>
<evidence type="ECO:0000313" key="4">
    <source>
        <dbReference type="Proteomes" id="UP000321058"/>
    </source>
</evidence>
<dbReference type="SUPFAM" id="SSF53850">
    <property type="entry name" value="Periplasmic binding protein-like II"/>
    <property type="match status" value="1"/>
</dbReference>
<dbReference type="EMBL" id="BKAJ01000219">
    <property type="protein sequence ID" value="GEP61391.1"/>
    <property type="molecule type" value="Genomic_DNA"/>
</dbReference>
<feature type="chain" id="PRO_5021832119" evidence="2">
    <location>
        <begin position="24"/>
        <end position="323"/>
    </location>
</feature>
<dbReference type="PANTHER" id="PTHR42928:SF5">
    <property type="entry name" value="BLR1237 PROTEIN"/>
    <property type="match status" value="1"/>
</dbReference>
<dbReference type="InterPro" id="IPR005064">
    <property type="entry name" value="BUG"/>
</dbReference>
<dbReference type="OrthoDB" id="7250553at2"/>
<evidence type="ECO:0000256" key="2">
    <source>
        <dbReference type="SAM" id="SignalP"/>
    </source>
</evidence>
<dbReference type="Pfam" id="PF03401">
    <property type="entry name" value="TctC"/>
    <property type="match status" value="1"/>
</dbReference>
<reference evidence="3 4" key="1">
    <citation type="submission" date="2019-07" db="EMBL/GenBank/DDBJ databases">
        <title>Whole genome shotgun sequence of Reyranella soli NBRC 108950.</title>
        <authorList>
            <person name="Hosoyama A."/>
            <person name="Uohara A."/>
            <person name="Ohji S."/>
            <person name="Ichikawa N."/>
        </authorList>
    </citation>
    <scope>NUCLEOTIDE SEQUENCE [LARGE SCALE GENOMIC DNA]</scope>
    <source>
        <strain evidence="3 4">NBRC 108950</strain>
    </source>
</reference>
<comment type="similarity">
    <text evidence="1">Belongs to the UPF0065 (bug) family.</text>
</comment>
<gene>
    <name evidence="3" type="ORF">RSO01_85570</name>
</gene>
<dbReference type="InterPro" id="IPR042100">
    <property type="entry name" value="Bug_dom1"/>
</dbReference>
<name>A0A512NR25_9HYPH</name>
<organism evidence="3 4">
    <name type="scientific">Reyranella soli</name>
    <dbReference type="NCBI Taxonomy" id="1230389"/>
    <lineage>
        <taxon>Bacteria</taxon>
        <taxon>Pseudomonadati</taxon>
        <taxon>Pseudomonadota</taxon>
        <taxon>Alphaproteobacteria</taxon>
        <taxon>Hyphomicrobiales</taxon>
        <taxon>Reyranellaceae</taxon>
        <taxon>Reyranella</taxon>
    </lineage>
</organism>
<dbReference type="AlphaFoldDB" id="A0A512NR25"/>
<comment type="caution">
    <text evidence="3">The sequence shown here is derived from an EMBL/GenBank/DDBJ whole genome shotgun (WGS) entry which is preliminary data.</text>
</comment>
<protein>
    <submittedName>
        <fullName evidence="3">MFS transporter</fullName>
    </submittedName>
</protein>
<sequence>MTGILTRRGALLGSLLAATPALAQTWPSRPIRYVVPFAAGAGVLDIMARIVAQRLSEKIDQQVVVDNKPGAGGNIGAEIVARAAPDGYTMLMANTALMVAPYLYAKMTFDPLVDLVPVTMVNSAPLMLVVRPSLPVRSVPEFLFYAKANPGKLNYGSGGVGTTPFLAAELLKSMTGINAVHVPYKGGAPALADLVAGQIAFMIENVPGTLPMVKDGKLRALAITSRKRSPLVPELPTMAEAGVPDYEMVGWNGVFLPKGTPGDIGAKLHAALTAVLRSKPVDEQMAALGAEAIGNRQATFAAFVKSESVRWGVLIKEKGIKPE</sequence>